<keyword evidence="2" id="KW-0472">Membrane</keyword>
<keyword evidence="4" id="KW-1185">Reference proteome</keyword>
<organism evidence="3 4">
    <name type="scientific">Arsenicicoccus piscis</name>
    <dbReference type="NCBI Taxonomy" id="673954"/>
    <lineage>
        <taxon>Bacteria</taxon>
        <taxon>Bacillati</taxon>
        <taxon>Actinomycetota</taxon>
        <taxon>Actinomycetes</taxon>
        <taxon>Micrococcales</taxon>
        <taxon>Intrasporangiaceae</taxon>
        <taxon>Arsenicicoccus</taxon>
    </lineage>
</organism>
<evidence type="ECO:0008006" key="5">
    <source>
        <dbReference type="Google" id="ProtNLM"/>
    </source>
</evidence>
<accession>A0ABQ6HMB2</accession>
<dbReference type="EMBL" id="BSUJ01000001">
    <property type="protein sequence ID" value="GMA19297.1"/>
    <property type="molecule type" value="Genomic_DNA"/>
</dbReference>
<sequence>MALSKRTVALVGVLLGASLLVLASLTWATGSSHDVVLGGGISGSGGSLAPVVPAMGLVAVAASIAVATTGRVARFVSAALLLVAGLGAAAATLYLLVDPGRALGHVAAEKVARTGSVAVQGTVAWPVYAALVVSLLLAATGIAALARARRWEGLSAAYEAPVSAETAAAEPERESLWDQVSREDLADPQVRRDSGADT</sequence>
<dbReference type="Pfam" id="PF09534">
    <property type="entry name" value="Trp_oprn_chp"/>
    <property type="match status" value="1"/>
</dbReference>
<evidence type="ECO:0000313" key="4">
    <source>
        <dbReference type="Proteomes" id="UP001157109"/>
    </source>
</evidence>
<feature type="transmembrane region" description="Helical" evidence="2">
    <location>
        <begin position="75"/>
        <end position="97"/>
    </location>
</feature>
<evidence type="ECO:0000313" key="3">
    <source>
        <dbReference type="EMBL" id="GMA19297.1"/>
    </source>
</evidence>
<comment type="caution">
    <text evidence="3">The sequence shown here is derived from an EMBL/GenBank/DDBJ whole genome shotgun (WGS) entry which is preliminary data.</text>
</comment>
<proteinExistence type="predicted"/>
<name>A0ABQ6HMB2_9MICO</name>
<dbReference type="InterPro" id="IPR019051">
    <property type="entry name" value="Trp_biosyn_TM_oprn/chp"/>
</dbReference>
<keyword evidence="2" id="KW-1133">Transmembrane helix</keyword>
<feature type="compositionally biased region" description="Basic and acidic residues" evidence="1">
    <location>
        <begin position="170"/>
        <end position="198"/>
    </location>
</feature>
<dbReference type="RefSeq" id="WP_241441803.1">
    <property type="nucleotide sequence ID" value="NZ_BSUJ01000001.1"/>
</dbReference>
<evidence type="ECO:0000256" key="1">
    <source>
        <dbReference type="SAM" id="MobiDB-lite"/>
    </source>
</evidence>
<feature type="transmembrane region" description="Helical" evidence="2">
    <location>
        <begin position="48"/>
        <end position="68"/>
    </location>
</feature>
<protein>
    <recommendedName>
        <fullName evidence="5">TIGR02234 family membrane protein</fullName>
    </recommendedName>
</protein>
<feature type="transmembrane region" description="Helical" evidence="2">
    <location>
        <begin position="125"/>
        <end position="146"/>
    </location>
</feature>
<evidence type="ECO:0000256" key="2">
    <source>
        <dbReference type="SAM" id="Phobius"/>
    </source>
</evidence>
<gene>
    <name evidence="3" type="ORF">GCM10025862_13180</name>
</gene>
<reference evidence="4" key="1">
    <citation type="journal article" date="2019" name="Int. J. Syst. Evol. Microbiol.">
        <title>The Global Catalogue of Microorganisms (GCM) 10K type strain sequencing project: providing services to taxonomists for standard genome sequencing and annotation.</title>
        <authorList>
            <consortium name="The Broad Institute Genomics Platform"/>
            <consortium name="The Broad Institute Genome Sequencing Center for Infectious Disease"/>
            <person name="Wu L."/>
            <person name="Ma J."/>
        </authorList>
    </citation>
    <scope>NUCLEOTIDE SEQUENCE [LARGE SCALE GENOMIC DNA]</scope>
    <source>
        <strain evidence="4">NBRC 105830</strain>
    </source>
</reference>
<keyword evidence="2" id="KW-0812">Transmembrane</keyword>
<feature type="region of interest" description="Disordered" evidence="1">
    <location>
        <begin position="162"/>
        <end position="198"/>
    </location>
</feature>
<dbReference type="Proteomes" id="UP001157109">
    <property type="component" value="Unassembled WGS sequence"/>
</dbReference>